<keyword evidence="2 3" id="KW-0690">Ribosome biogenesis</keyword>
<dbReference type="OrthoDB" id="9789702at2"/>
<protein>
    <recommendedName>
        <fullName evidence="3">Ribosome maturation factor RimP</fullName>
    </recommendedName>
</protein>
<feature type="domain" description="Ribosome maturation factor RimP C-terminal" evidence="5">
    <location>
        <begin position="85"/>
        <end position="155"/>
    </location>
</feature>
<evidence type="ECO:0000256" key="2">
    <source>
        <dbReference type="ARBA" id="ARBA00022517"/>
    </source>
</evidence>
<sequence length="156" mass="17423">MSIKQTIEEIVEKHLPDQEHFIVEVQVIEGKGKPQVKILIDADNGISIDTCAFVSRQVGEEIEAKELLDAAYVLEVSSPGVDYPLSSRRQYQKNVGRSLKVTLTDGKEMEGELLAVESSTVKLKVKKKEKGKKATEEEVELPLEEIKKSIVLVSFK</sequence>
<dbReference type="SUPFAM" id="SSF75420">
    <property type="entry name" value="YhbC-like, N-terminal domain"/>
    <property type="match status" value="1"/>
</dbReference>
<dbReference type="STRING" id="529505.SAMN05421761_108175"/>
<dbReference type="SUPFAM" id="SSF74942">
    <property type="entry name" value="YhbC-like, C-terminal domain"/>
    <property type="match status" value="1"/>
</dbReference>
<reference evidence="7" key="1">
    <citation type="submission" date="2017-01" db="EMBL/GenBank/DDBJ databases">
        <authorList>
            <person name="Varghese N."/>
            <person name="Submissions S."/>
        </authorList>
    </citation>
    <scope>NUCLEOTIDE SEQUENCE [LARGE SCALE GENOMIC DNA]</scope>
    <source>
        <strain evidence="7">DSM 46698</strain>
    </source>
</reference>
<dbReference type="InterPro" id="IPR028998">
    <property type="entry name" value="RimP_C"/>
</dbReference>
<accession>A0A1N7N581</accession>
<comment type="function">
    <text evidence="3">Required for maturation of 30S ribosomal subunits.</text>
</comment>
<dbReference type="Proteomes" id="UP000186026">
    <property type="component" value="Unassembled WGS sequence"/>
</dbReference>
<dbReference type="InterPro" id="IPR035956">
    <property type="entry name" value="RimP_N_sf"/>
</dbReference>
<gene>
    <name evidence="3" type="primary">rimP</name>
    <name evidence="6" type="ORF">SAMN05421761_108175</name>
</gene>
<keyword evidence="1 3" id="KW-0963">Cytoplasm</keyword>
<dbReference type="InterPro" id="IPR003728">
    <property type="entry name" value="Ribosome_maturation_RimP"/>
</dbReference>
<dbReference type="Gene3D" id="3.30.300.70">
    <property type="entry name" value="RimP-like superfamily, N-terminal"/>
    <property type="match status" value="1"/>
</dbReference>
<evidence type="ECO:0000259" key="5">
    <source>
        <dbReference type="Pfam" id="PF17384"/>
    </source>
</evidence>
<comment type="similarity">
    <text evidence="3">Belongs to the RimP family.</text>
</comment>
<dbReference type="PANTHER" id="PTHR33867:SF1">
    <property type="entry name" value="RIBOSOME MATURATION FACTOR RIMP"/>
    <property type="match status" value="1"/>
</dbReference>
<dbReference type="InterPro" id="IPR028989">
    <property type="entry name" value="RimP_N"/>
</dbReference>
<organism evidence="6 7">
    <name type="scientific">Belliella pelovolcani</name>
    <dbReference type="NCBI Taxonomy" id="529505"/>
    <lineage>
        <taxon>Bacteria</taxon>
        <taxon>Pseudomonadati</taxon>
        <taxon>Bacteroidota</taxon>
        <taxon>Cytophagia</taxon>
        <taxon>Cytophagales</taxon>
        <taxon>Cyclobacteriaceae</taxon>
        <taxon>Belliella</taxon>
    </lineage>
</organism>
<feature type="domain" description="Ribosome maturation factor RimP N-terminal" evidence="4">
    <location>
        <begin position="10"/>
        <end position="82"/>
    </location>
</feature>
<comment type="subcellular location">
    <subcellularLocation>
        <location evidence="3">Cytoplasm</location>
    </subcellularLocation>
</comment>
<dbReference type="GO" id="GO:0006412">
    <property type="term" value="P:translation"/>
    <property type="evidence" value="ECO:0007669"/>
    <property type="project" value="TreeGrafter"/>
</dbReference>
<evidence type="ECO:0000313" key="7">
    <source>
        <dbReference type="Proteomes" id="UP000186026"/>
    </source>
</evidence>
<name>A0A1N7N581_9BACT</name>
<dbReference type="AlphaFoldDB" id="A0A1N7N581"/>
<dbReference type="GO" id="GO:0005829">
    <property type="term" value="C:cytosol"/>
    <property type="evidence" value="ECO:0007669"/>
    <property type="project" value="TreeGrafter"/>
</dbReference>
<dbReference type="PANTHER" id="PTHR33867">
    <property type="entry name" value="RIBOSOME MATURATION FACTOR RIMP"/>
    <property type="match status" value="1"/>
</dbReference>
<dbReference type="GO" id="GO:0000028">
    <property type="term" value="P:ribosomal small subunit assembly"/>
    <property type="evidence" value="ECO:0007669"/>
    <property type="project" value="TreeGrafter"/>
</dbReference>
<proteinExistence type="inferred from homology"/>
<dbReference type="Pfam" id="PF02576">
    <property type="entry name" value="RimP_N"/>
    <property type="match status" value="1"/>
</dbReference>
<keyword evidence="7" id="KW-1185">Reference proteome</keyword>
<dbReference type="EMBL" id="FTOP01000008">
    <property type="protein sequence ID" value="SIS93553.1"/>
    <property type="molecule type" value="Genomic_DNA"/>
</dbReference>
<dbReference type="HAMAP" id="MF_01077">
    <property type="entry name" value="RimP"/>
    <property type="match status" value="1"/>
</dbReference>
<dbReference type="RefSeq" id="WP_076501370.1">
    <property type="nucleotide sequence ID" value="NZ_FTOP01000008.1"/>
</dbReference>
<evidence type="ECO:0000313" key="6">
    <source>
        <dbReference type="EMBL" id="SIS93553.1"/>
    </source>
</evidence>
<evidence type="ECO:0000259" key="4">
    <source>
        <dbReference type="Pfam" id="PF02576"/>
    </source>
</evidence>
<dbReference type="Pfam" id="PF17384">
    <property type="entry name" value="DUF150_C"/>
    <property type="match status" value="1"/>
</dbReference>
<dbReference type="InterPro" id="IPR036847">
    <property type="entry name" value="RimP_C_sf"/>
</dbReference>
<evidence type="ECO:0000256" key="3">
    <source>
        <dbReference type="HAMAP-Rule" id="MF_01077"/>
    </source>
</evidence>
<evidence type="ECO:0000256" key="1">
    <source>
        <dbReference type="ARBA" id="ARBA00022490"/>
    </source>
</evidence>